<name>A0AAJ2KT60_ALKPS</name>
<dbReference type="SMART" id="SM00849">
    <property type="entry name" value="Lactamase_B"/>
    <property type="match status" value="1"/>
</dbReference>
<feature type="domain" description="Metallo-beta-lactamase" evidence="1">
    <location>
        <begin position="30"/>
        <end position="199"/>
    </location>
</feature>
<dbReference type="Proteomes" id="UP001285636">
    <property type="component" value="Unassembled WGS sequence"/>
</dbReference>
<reference evidence="2" key="1">
    <citation type="submission" date="2023-10" db="EMBL/GenBank/DDBJ databases">
        <title>Screening of Alkalihalophilus pseudofirmusBZ-TG-HK211 and Its Alleviation of Salt Stress on Rapeseed Growth.</title>
        <authorList>
            <person name="Zhao B."/>
            <person name="Guo T."/>
        </authorList>
    </citation>
    <scope>NUCLEOTIDE SEQUENCE</scope>
    <source>
        <strain evidence="2">BZ-TG-HK211</strain>
    </source>
</reference>
<dbReference type="InterPro" id="IPR001279">
    <property type="entry name" value="Metallo-B-lactamas"/>
</dbReference>
<protein>
    <submittedName>
        <fullName evidence="2">MBL fold metallo-hydrolase</fullName>
    </submittedName>
</protein>
<dbReference type="AlphaFoldDB" id="A0AAJ2KT60"/>
<organism evidence="2 3">
    <name type="scientific">Alkalihalophilus pseudofirmus</name>
    <name type="common">Bacillus pseudofirmus</name>
    <dbReference type="NCBI Taxonomy" id="79885"/>
    <lineage>
        <taxon>Bacteria</taxon>
        <taxon>Bacillati</taxon>
        <taxon>Bacillota</taxon>
        <taxon>Bacilli</taxon>
        <taxon>Bacillales</taxon>
        <taxon>Bacillaceae</taxon>
        <taxon>Alkalihalophilus</taxon>
    </lineage>
</organism>
<gene>
    <name evidence="2" type="ORF">RYX45_05260</name>
</gene>
<dbReference type="SUPFAM" id="SSF56281">
    <property type="entry name" value="Metallo-hydrolase/oxidoreductase"/>
    <property type="match status" value="1"/>
</dbReference>
<sequence>MLGKKHFEVKTVNGVLMGNGSISIKGVHLNVHSFFIDGILIDAGARSLEKHFIPFFKELKIDQAILTHYHEDHSGCASFLQKELSIPIYMNNLMIDSCKKKADYPLYRQLFWGKRRPFTAQPITDSFQSSGALWQVINTPGHAADHLAFLNTETGQLFTGDLYCQEKTKVVLREEHVPDIIASLKRVLTYDFEDVFCSHAGYMSEGRDALTRKLEYLLNLEGTILKFHEEGKSVEEINHELFPKTYPITRFSRGEWHSIHIVRSVISQNKVAVKS</sequence>
<dbReference type="EMBL" id="JAWJAY010000001">
    <property type="protein sequence ID" value="MDV2884577.1"/>
    <property type="molecule type" value="Genomic_DNA"/>
</dbReference>
<dbReference type="InterPro" id="IPR050662">
    <property type="entry name" value="Sec-metab_biosynth-thioest"/>
</dbReference>
<accession>A0AAJ2KT60</accession>
<dbReference type="PANTHER" id="PTHR23131">
    <property type="entry name" value="ENDORIBONUCLEASE LACTB2"/>
    <property type="match status" value="1"/>
</dbReference>
<evidence type="ECO:0000313" key="2">
    <source>
        <dbReference type="EMBL" id="MDV2884577.1"/>
    </source>
</evidence>
<dbReference type="Gene3D" id="3.60.15.10">
    <property type="entry name" value="Ribonuclease Z/Hydroxyacylglutathione hydrolase-like"/>
    <property type="match status" value="1"/>
</dbReference>
<dbReference type="PANTHER" id="PTHR23131:SF0">
    <property type="entry name" value="ENDORIBONUCLEASE LACTB2"/>
    <property type="match status" value="1"/>
</dbReference>
<evidence type="ECO:0000313" key="3">
    <source>
        <dbReference type="Proteomes" id="UP001285636"/>
    </source>
</evidence>
<comment type="caution">
    <text evidence="2">The sequence shown here is derived from an EMBL/GenBank/DDBJ whole genome shotgun (WGS) entry which is preliminary data.</text>
</comment>
<dbReference type="InterPro" id="IPR036866">
    <property type="entry name" value="RibonucZ/Hydroxyglut_hydro"/>
</dbReference>
<evidence type="ECO:0000259" key="1">
    <source>
        <dbReference type="SMART" id="SM00849"/>
    </source>
</evidence>
<proteinExistence type="predicted"/>
<dbReference type="Pfam" id="PF00753">
    <property type="entry name" value="Lactamase_B"/>
    <property type="match status" value="1"/>
</dbReference>
<dbReference type="RefSeq" id="WP_323466049.1">
    <property type="nucleotide sequence ID" value="NZ_CP144224.1"/>
</dbReference>